<name>A0A1V1NS08_9BACT</name>
<dbReference type="Proteomes" id="UP000189670">
    <property type="component" value="Unassembled WGS sequence"/>
</dbReference>
<dbReference type="EMBL" id="ATBP01002903">
    <property type="protein sequence ID" value="ETR65354.1"/>
    <property type="molecule type" value="Genomic_DNA"/>
</dbReference>
<protein>
    <recommendedName>
        <fullName evidence="1">Putative zinc-finger domain-containing protein</fullName>
    </recommendedName>
</protein>
<organism evidence="2 3">
    <name type="scientific">Candidatus Magnetoglobus multicellularis str. Araruama</name>
    <dbReference type="NCBI Taxonomy" id="890399"/>
    <lineage>
        <taxon>Bacteria</taxon>
        <taxon>Pseudomonadati</taxon>
        <taxon>Thermodesulfobacteriota</taxon>
        <taxon>Desulfobacteria</taxon>
        <taxon>Desulfobacterales</taxon>
        <taxon>Desulfobacteraceae</taxon>
        <taxon>Candidatus Magnetoglobus</taxon>
    </lineage>
</organism>
<dbReference type="AlphaFoldDB" id="A0A1V1NS08"/>
<dbReference type="InterPro" id="IPR027383">
    <property type="entry name" value="Znf_put"/>
</dbReference>
<proteinExistence type="predicted"/>
<reference evidence="3" key="1">
    <citation type="submission" date="2012-11" db="EMBL/GenBank/DDBJ databases">
        <authorList>
            <person name="Lucero-Rivera Y.E."/>
            <person name="Tovar-Ramirez D."/>
        </authorList>
    </citation>
    <scope>NUCLEOTIDE SEQUENCE [LARGE SCALE GENOMIC DNA]</scope>
    <source>
        <strain evidence="3">Araruama</strain>
    </source>
</reference>
<feature type="domain" description="Putative zinc-finger" evidence="1">
    <location>
        <begin position="7"/>
        <end position="35"/>
    </location>
</feature>
<dbReference type="Gene3D" id="1.10.10.1320">
    <property type="entry name" value="Anti-sigma factor, zinc-finger domain"/>
    <property type="match status" value="1"/>
</dbReference>
<accession>A0A1V1NS08</accession>
<evidence type="ECO:0000313" key="3">
    <source>
        <dbReference type="Proteomes" id="UP000189670"/>
    </source>
</evidence>
<dbReference type="Pfam" id="PF13490">
    <property type="entry name" value="zf-HC2"/>
    <property type="match status" value="1"/>
</dbReference>
<evidence type="ECO:0000313" key="2">
    <source>
        <dbReference type="EMBL" id="ETR65354.1"/>
    </source>
</evidence>
<sequence>MKCITIDQLIGYLNQTISSKEREIVEHHLARCDTCLEMVDMTAQLVNETFELEWETSSESKAKESWKKIKKQLKDFYQWLKDQSPPLWINPTFQPALTPVYVRSEDESRHTDGKAIYIKRHINHLWVELFLNKTMMI</sequence>
<dbReference type="InterPro" id="IPR041916">
    <property type="entry name" value="Anti_sigma_zinc_sf"/>
</dbReference>
<comment type="caution">
    <text evidence="2">The sequence shown here is derived from an EMBL/GenBank/DDBJ whole genome shotgun (WGS) entry which is preliminary data.</text>
</comment>
<gene>
    <name evidence="2" type="ORF">OMM_14378</name>
</gene>
<evidence type="ECO:0000259" key="1">
    <source>
        <dbReference type="Pfam" id="PF13490"/>
    </source>
</evidence>